<proteinExistence type="predicted"/>
<accession>A0A2J9V2U8</accession>
<sequence>MLKKTLLAACSVVIIGCGGGGDGSSATVESTSGQVSCGNMPEMACTYPLEKLRSSIRFSHDRSPVGIEESYIVYVDMYGQDKLGNSSEIKLPYDHRFELLVDGMSHPLKQGPHQIIFLATDVPVNGQTYEISWFKGDVLVESNAVQSLAKSVEVAIDLNASNEMQLRVLNWQTDYTYDVTHLSVECLDQNNTRVRYDAIGNTQVLLETDQMTLSLSENYGLDYSKLLNDYQTCELGMVVYAHKKIEPRDPINKMSIKSHTQLTIGQKLF</sequence>
<reference evidence="1" key="1">
    <citation type="submission" date="2017-12" db="EMBL/GenBank/DDBJ databases">
        <title>FDA dAtabase for Regulatory Grade micrObial Sequences (FDA-ARGOS): Supporting development and validation of Infectious Disease Dx tests.</title>
        <authorList>
            <person name="Hoffmann M."/>
            <person name="Allard M."/>
            <person name="Evans P."/>
            <person name="Brown E."/>
            <person name="Tallon L.J."/>
            <person name="Sadzewicz L."/>
            <person name="Sengamalay N."/>
            <person name="Ott S."/>
            <person name="Godinez A."/>
            <person name="Nagaraj S."/>
            <person name="Vavikolanu K."/>
            <person name="Aluvathingal J."/>
            <person name="Nadendla S."/>
            <person name="Hobson J."/>
            <person name="Sichtig H."/>
        </authorList>
    </citation>
    <scope>NUCLEOTIDE SEQUENCE [LARGE SCALE GENOMIC DNA]</scope>
    <source>
        <strain evidence="1">FDAARGOS_113</strain>
    </source>
</reference>
<comment type="caution">
    <text evidence="1">The sequence shown here is derived from an EMBL/GenBank/DDBJ whole genome shotgun (WGS) entry which is preliminary data.</text>
</comment>
<gene>
    <name evidence="1" type="ORF">AL544_019625</name>
</gene>
<evidence type="ECO:0008006" key="3">
    <source>
        <dbReference type="Google" id="ProtNLM"/>
    </source>
</evidence>
<dbReference type="AlphaFoldDB" id="A0A2J9V2U8"/>
<evidence type="ECO:0000313" key="1">
    <source>
        <dbReference type="EMBL" id="PNM58101.1"/>
    </source>
</evidence>
<organism evidence="1 2">
    <name type="scientific">Vibrio mimicus</name>
    <dbReference type="NCBI Taxonomy" id="674"/>
    <lineage>
        <taxon>Bacteria</taxon>
        <taxon>Pseudomonadati</taxon>
        <taxon>Pseudomonadota</taxon>
        <taxon>Gammaproteobacteria</taxon>
        <taxon>Vibrionales</taxon>
        <taxon>Vibrionaceae</taxon>
        <taxon>Vibrio</taxon>
    </lineage>
</organism>
<dbReference type="PROSITE" id="PS51257">
    <property type="entry name" value="PROKAR_LIPOPROTEIN"/>
    <property type="match status" value="1"/>
</dbReference>
<evidence type="ECO:0000313" key="2">
    <source>
        <dbReference type="Proteomes" id="UP000053748"/>
    </source>
</evidence>
<keyword evidence="2" id="KW-1185">Reference proteome</keyword>
<dbReference type="RefSeq" id="WP_000914985.1">
    <property type="nucleotide sequence ID" value="NZ_CAWMSS010000001.1"/>
</dbReference>
<name>A0A2J9V2U8_VIBMI</name>
<dbReference type="OrthoDB" id="5830080at2"/>
<dbReference type="EMBL" id="LOSJ02000002">
    <property type="protein sequence ID" value="PNM58101.1"/>
    <property type="molecule type" value="Genomic_DNA"/>
</dbReference>
<protein>
    <recommendedName>
        <fullName evidence="3">Lipoprotein</fullName>
    </recommendedName>
</protein>
<dbReference type="Proteomes" id="UP000053748">
    <property type="component" value="Unassembled WGS sequence"/>
</dbReference>